<evidence type="ECO:0000313" key="5">
    <source>
        <dbReference type="EMBL" id="NDV38192.1"/>
    </source>
</evidence>
<dbReference type="InterPro" id="IPR013823">
    <property type="entry name" value="Ribosomal_bL12_C"/>
</dbReference>
<evidence type="ECO:0000259" key="4">
    <source>
        <dbReference type="Pfam" id="PF00542"/>
    </source>
</evidence>
<dbReference type="Pfam" id="PF00542">
    <property type="entry name" value="Ribosomal_L12"/>
    <property type="match status" value="1"/>
</dbReference>
<dbReference type="Gene3D" id="3.30.1390.10">
    <property type="match status" value="1"/>
</dbReference>
<dbReference type="GO" id="GO:0005762">
    <property type="term" value="C:mitochondrial large ribosomal subunit"/>
    <property type="evidence" value="ECO:0007669"/>
    <property type="project" value="TreeGrafter"/>
</dbReference>
<keyword evidence="2" id="KW-0687">Ribonucleoprotein</keyword>
<dbReference type="GO" id="GO:0003729">
    <property type="term" value="F:mRNA binding"/>
    <property type="evidence" value="ECO:0007669"/>
    <property type="project" value="TreeGrafter"/>
</dbReference>
<sequence length="156" mass="16504">MIKSLNFMEVMALGKELGKLSGIPDETLISVATNLAAGQVPGMAMAASAAAPAAPAPDGKKAEAPAQDGKKPEGKDKAPPKKEAKATSSLKLVSFPEGAKFNVLREVRKLKPGMNLMDSKKLVENLPQIIQKDILAEEQKEWTTALEGAGAKIEWV</sequence>
<feature type="compositionally biased region" description="Low complexity" evidence="3">
    <location>
        <begin position="47"/>
        <end position="57"/>
    </location>
</feature>
<dbReference type="InterPro" id="IPR014719">
    <property type="entry name" value="Ribosomal_bL12_C/ClpS-like"/>
</dbReference>
<dbReference type="GO" id="GO:0003735">
    <property type="term" value="F:structural constituent of ribosome"/>
    <property type="evidence" value="ECO:0007669"/>
    <property type="project" value="InterPro"/>
</dbReference>
<proteinExistence type="predicted"/>
<dbReference type="PANTHER" id="PTHR45987">
    <property type="entry name" value="39S RIBOSOMAL PROTEIN L12"/>
    <property type="match status" value="1"/>
</dbReference>
<reference evidence="5" key="1">
    <citation type="journal article" date="2020" name="J. Eukaryot. Microbiol.">
        <title>De novo Sequencing, Assembly and Annotation of the Transcriptome for the Free-Living Testate Amoeba Arcella intermedia.</title>
        <authorList>
            <person name="Ribeiro G.M."/>
            <person name="Porfirio-Sousa A.L."/>
            <person name="Maurer-Alcala X.X."/>
            <person name="Katz L.A."/>
            <person name="Lahr D.J.G."/>
        </authorList>
    </citation>
    <scope>NUCLEOTIDE SEQUENCE</scope>
</reference>
<feature type="region of interest" description="Disordered" evidence="3">
    <location>
        <begin position="47"/>
        <end position="89"/>
    </location>
</feature>
<dbReference type="GO" id="GO:0006412">
    <property type="term" value="P:translation"/>
    <property type="evidence" value="ECO:0007669"/>
    <property type="project" value="InterPro"/>
</dbReference>
<protein>
    <recommendedName>
        <fullName evidence="4">Large ribosomal subunit protein bL12 C-terminal domain-containing protein</fullName>
    </recommendedName>
</protein>
<keyword evidence="1" id="KW-0689">Ribosomal protein</keyword>
<feature type="domain" description="Large ribosomal subunit protein bL12 C-terminal" evidence="4">
    <location>
        <begin position="91"/>
        <end position="154"/>
    </location>
</feature>
<dbReference type="EMBL" id="GIBP01009223">
    <property type="protein sequence ID" value="NDV38192.1"/>
    <property type="molecule type" value="Transcribed_RNA"/>
</dbReference>
<accession>A0A6B2LM87</accession>
<name>A0A6B2LM87_9EUKA</name>
<evidence type="ECO:0000256" key="2">
    <source>
        <dbReference type="ARBA" id="ARBA00023274"/>
    </source>
</evidence>
<dbReference type="PANTHER" id="PTHR45987:SF4">
    <property type="entry name" value="LARGE RIBOSOMAL SUBUNIT PROTEIN BL12M"/>
    <property type="match status" value="1"/>
</dbReference>
<dbReference type="AlphaFoldDB" id="A0A6B2LM87"/>
<evidence type="ECO:0000256" key="1">
    <source>
        <dbReference type="ARBA" id="ARBA00022980"/>
    </source>
</evidence>
<organism evidence="5">
    <name type="scientific">Arcella intermedia</name>
    <dbReference type="NCBI Taxonomy" id="1963864"/>
    <lineage>
        <taxon>Eukaryota</taxon>
        <taxon>Amoebozoa</taxon>
        <taxon>Tubulinea</taxon>
        <taxon>Elardia</taxon>
        <taxon>Arcellinida</taxon>
        <taxon>Sphaerothecina</taxon>
        <taxon>Arcellidae</taxon>
        <taxon>Arcella</taxon>
    </lineage>
</organism>
<evidence type="ECO:0000256" key="3">
    <source>
        <dbReference type="SAM" id="MobiDB-lite"/>
    </source>
</evidence>
<dbReference type="InterPro" id="IPR000206">
    <property type="entry name" value="Ribosomal_bL12"/>
</dbReference>
<feature type="compositionally biased region" description="Basic and acidic residues" evidence="3">
    <location>
        <begin position="58"/>
        <end position="85"/>
    </location>
</feature>
<dbReference type="SUPFAM" id="SSF54736">
    <property type="entry name" value="ClpS-like"/>
    <property type="match status" value="1"/>
</dbReference>